<dbReference type="PRINTS" id="PR00160">
    <property type="entry name" value="GLUTAREDOXIN"/>
</dbReference>
<dbReference type="AlphaFoldDB" id="A0A318R7U9"/>
<evidence type="ECO:0000313" key="8">
    <source>
        <dbReference type="EMBL" id="PYE03831.1"/>
    </source>
</evidence>
<keyword evidence="4" id="KW-1015">Disulfide bond</keyword>
<dbReference type="GO" id="GO:0015038">
    <property type="term" value="F:glutathione disulfide oxidoreductase activity"/>
    <property type="evidence" value="ECO:0007669"/>
    <property type="project" value="UniProtKB-UniRule"/>
</dbReference>
<dbReference type="OrthoDB" id="9795531at2"/>
<dbReference type="NCBIfam" id="TIGR02181">
    <property type="entry name" value="GRX_bact"/>
    <property type="match status" value="1"/>
</dbReference>
<dbReference type="InterPro" id="IPR002109">
    <property type="entry name" value="Glutaredoxin"/>
</dbReference>
<evidence type="ECO:0000256" key="3">
    <source>
        <dbReference type="ARBA" id="ARBA00022982"/>
    </source>
</evidence>
<dbReference type="GO" id="GO:0045454">
    <property type="term" value="P:cell redox homeostasis"/>
    <property type="evidence" value="ECO:0007669"/>
    <property type="project" value="InterPro"/>
</dbReference>
<evidence type="ECO:0000256" key="1">
    <source>
        <dbReference type="ARBA" id="ARBA00007787"/>
    </source>
</evidence>
<comment type="similarity">
    <text evidence="1 6">Belongs to the glutaredoxin family.</text>
</comment>
<dbReference type="InterPro" id="IPR036249">
    <property type="entry name" value="Thioredoxin-like_sf"/>
</dbReference>
<dbReference type="GO" id="GO:0034599">
    <property type="term" value="P:cellular response to oxidative stress"/>
    <property type="evidence" value="ECO:0007669"/>
    <property type="project" value="TreeGrafter"/>
</dbReference>
<dbReference type="RefSeq" id="WP_011294180.1">
    <property type="nucleotide sequence ID" value="NZ_QJUE01000001.1"/>
</dbReference>
<accession>A0A318R7U9</accession>
<sequence>MNRSIPDSGITTVEIYTWRFCPFCLRAKALLNEKGVQFTEYSIDGDDGARTKMSERAGGRRTVPQIFINGKSIGGCDELYELERNNELNELIGIRN</sequence>
<gene>
    <name evidence="8" type="primary">grxC</name>
    <name evidence="8" type="ORF">DNJ73_01225</name>
</gene>
<reference evidence="8 9" key="1">
    <citation type="journal article" date="2018" name="Appl. Environ. Microbiol.">
        <title>Genome rearrangement shapes Prochlorococcus ecological adaptation.</title>
        <authorList>
            <person name="Yan W."/>
            <person name="Wei S."/>
            <person name="Wang Q."/>
            <person name="Xiao X."/>
            <person name="Zeng Q."/>
            <person name="Jiao N."/>
            <person name="Zhang R."/>
        </authorList>
    </citation>
    <scope>NUCLEOTIDE SEQUENCE [LARGE SCALE GENOMIC DNA]</scope>
    <source>
        <strain evidence="8 9">XMU1408</strain>
    </source>
</reference>
<dbReference type="InterPro" id="IPR014025">
    <property type="entry name" value="Glutaredoxin_subgr"/>
</dbReference>
<dbReference type="PROSITE" id="PS00195">
    <property type="entry name" value="GLUTAREDOXIN_1"/>
    <property type="match status" value="1"/>
</dbReference>
<dbReference type="Pfam" id="PF00462">
    <property type="entry name" value="Glutaredoxin"/>
    <property type="match status" value="1"/>
</dbReference>
<keyword evidence="3 6" id="KW-0249">Electron transport</keyword>
<organism evidence="8 9">
    <name type="scientific">Prochlorococcus marinus XMU1408</name>
    <dbReference type="NCBI Taxonomy" id="2213228"/>
    <lineage>
        <taxon>Bacteria</taxon>
        <taxon>Bacillati</taxon>
        <taxon>Cyanobacteriota</taxon>
        <taxon>Cyanophyceae</taxon>
        <taxon>Synechococcales</taxon>
        <taxon>Prochlorococcaceae</taxon>
        <taxon>Prochlorococcus</taxon>
    </lineage>
</organism>
<evidence type="ECO:0000256" key="6">
    <source>
        <dbReference type="RuleBase" id="RU364065"/>
    </source>
</evidence>
<dbReference type="InterPro" id="IPR004045">
    <property type="entry name" value="Glutathione_S-Trfase_N"/>
</dbReference>
<feature type="domain" description="GST N-terminal" evidence="7">
    <location>
        <begin position="11"/>
        <end position="96"/>
    </location>
</feature>
<dbReference type="InterPro" id="IPR011767">
    <property type="entry name" value="GLR_AS"/>
</dbReference>
<dbReference type="PANTHER" id="PTHR45694">
    <property type="entry name" value="GLUTAREDOXIN 2"/>
    <property type="match status" value="1"/>
</dbReference>
<evidence type="ECO:0000256" key="2">
    <source>
        <dbReference type="ARBA" id="ARBA00022448"/>
    </source>
</evidence>
<proteinExistence type="inferred from homology"/>
<dbReference type="PANTHER" id="PTHR45694:SF18">
    <property type="entry name" value="GLUTAREDOXIN-1-RELATED"/>
    <property type="match status" value="1"/>
</dbReference>
<name>A0A318R7U9_PROMR</name>
<dbReference type="PROSITE" id="PS51354">
    <property type="entry name" value="GLUTAREDOXIN_2"/>
    <property type="match status" value="1"/>
</dbReference>
<keyword evidence="5 6" id="KW-0676">Redox-active center</keyword>
<comment type="function">
    <text evidence="6">Has a glutathione-disulfide oxidoreductase activity in the presence of NADPH and glutathione reductase. Reduces low molecular weight disulfides and proteins.</text>
</comment>
<comment type="caution">
    <text evidence="8">The sequence shown here is derived from an EMBL/GenBank/DDBJ whole genome shotgun (WGS) entry which is preliminary data.</text>
</comment>
<keyword evidence="2 6" id="KW-0813">Transport</keyword>
<dbReference type="EMBL" id="QJUE01000001">
    <property type="protein sequence ID" value="PYE03831.1"/>
    <property type="molecule type" value="Genomic_DNA"/>
</dbReference>
<dbReference type="SUPFAM" id="SSF52833">
    <property type="entry name" value="Thioredoxin-like"/>
    <property type="match status" value="1"/>
</dbReference>
<protein>
    <recommendedName>
        <fullName evidence="6">Glutaredoxin</fullName>
    </recommendedName>
</protein>
<evidence type="ECO:0000256" key="5">
    <source>
        <dbReference type="ARBA" id="ARBA00023284"/>
    </source>
</evidence>
<dbReference type="CDD" id="cd03418">
    <property type="entry name" value="GRX_GRXb_1_3_like"/>
    <property type="match status" value="1"/>
</dbReference>
<dbReference type="Gene3D" id="3.40.30.10">
    <property type="entry name" value="Glutaredoxin"/>
    <property type="match status" value="1"/>
</dbReference>
<evidence type="ECO:0000256" key="4">
    <source>
        <dbReference type="ARBA" id="ARBA00023157"/>
    </source>
</evidence>
<dbReference type="Proteomes" id="UP000247807">
    <property type="component" value="Unassembled WGS sequence"/>
</dbReference>
<evidence type="ECO:0000313" key="9">
    <source>
        <dbReference type="Proteomes" id="UP000247807"/>
    </source>
</evidence>
<dbReference type="GO" id="GO:0005737">
    <property type="term" value="C:cytoplasm"/>
    <property type="evidence" value="ECO:0007669"/>
    <property type="project" value="TreeGrafter"/>
</dbReference>
<keyword evidence="6" id="KW-0963">Cytoplasm</keyword>
<evidence type="ECO:0000259" key="7">
    <source>
        <dbReference type="PROSITE" id="PS50404"/>
    </source>
</evidence>
<dbReference type="PROSITE" id="PS50404">
    <property type="entry name" value="GST_NTER"/>
    <property type="match status" value="1"/>
</dbReference>
<dbReference type="InterPro" id="IPR011900">
    <property type="entry name" value="GRX_bact"/>
</dbReference>